<dbReference type="SUPFAM" id="SSF48452">
    <property type="entry name" value="TPR-like"/>
    <property type="match status" value="1"/>
</dbReference>
<dbReference type="InterPro" id="IPR011990">
    <property type="entry name" value="TPR-like_helical_dom_sf"/>
</dbReference>
<keyword evidence="3" id="KW-1185">Reference proteome</keyword>
<organism evidence="2 3">
    <name type="scientific">Actinomycetospora atypica</name>
    <dbReference type="NCBI Taxonomy" id="1290095"/>
    <lineage>
        <taxon>Bacteria</taxon>
        <taxon>Bacillati</taxon>
        <taxon>Actinomycetota</taxon>
        <taxon>Actinomycetes</taxon>
        <taxon>Pseudonocardiales</taxon>
        <taxon>Pseudonocardiaceae</taxon>
        <taxon>Actinomycetospora</taxon>
    </lineage>
</organism>
<dbReference type="EMBL" id="JBHSIV010000025">
    <property type="protein sequence ID" value="MFC5064613.1"/>
    <property type="molecule type" value="Genomic_DNA"/>
</dbReference>
<evidence type="ECO:0000313" key="2">
    <source>
        <dbReference type="EMBL" id="MFC5064613.1"/>
    </source>
</evidence>
<evidence type="ECO:0000259" key="1">
    <source>
        <dbReference type="Pfam" id="PF03358"/>
    </source>
</evidence>
<accession>A0ABV9YPK4</accession>
<proteinExistence type="predicted"/>
<reference evidence="3" key="1">
    <citation type="journal article" date="2019" name="Int. J. Syst. Evol. Microbiol.">
        <title>The Global Catalogue of Microorganisms (GCM) 10K type strain sequencing project: providing services to taxonomists for standard genome sequencing and annotation.</title>
        <authorList>
            <consortium name="The Broad Institute Genomics Platform"/>
            <consortium name="The Broad Institute Genome Sequencing Center for Infectious Disease"/>
            <person name="Wu L."/>
            <person name="Ma J."/>
        </authorList>
    </citation>
    <scope>NUCLEOTIDE SEQUENCE [LARGE SCALE GENOMIC DNA]</scope>
    <source>
        <strain evidence="3">CGMCC 4.7093</strain>
    </source>
</reference>
<dbReference type="InterPro" id="IPR005025">
    <property type="entry name" value="FMN_Rdtase-like_dom"/>
</dbReference>
<feature type="domain" description="NADPH-dependent FMN reductase-like" evidence="1">
    <location>
        <begin position="43"/>
        <end position="160"/>
    </location>
</feature>
<sequence length="280" mass="28962">MSAPALPRRRDVVVAAAVRTLLVVDAGPDRSATTASLPARMAGERIVGVAADLLRHDGPVHVEWLALREHVDHLATALVTGTSPALLVDVVERADAIVAVTPDSGGSGLLRTFLDTLEPGTLDGVPLLVAATTAGGGGVRAVRPLLTRLGAVVVPTVVVGAAGDPTAEAGVLAGARDLAAAVVAATPVPLPPRTDLDAADVGELWDRATHHGDLGEWSEAARMLERIVEHDPAATSVRLLLAQAYLGSAQRRRAEAQLRRVVATAPEDAYARWLLETTAA</sequence>
<dbReference type="Pfam" id="PF14559">
    <property type="entry name" value="TPR_19"/>
    <property type="match status" value="1"/>
</dbReference>
<evidence type="ECO:0000313" key="3">
    <source>
        <dbReference type="Proteomes" id="UP001595947"/>
    </source>
</evidence>
<dbReference type="Pfam" id="PF03358">
    <property type="entry name" value="FMN_red"/>
    <property type="match status" value="1"/>
</dbReference>
<dbReference type="RefSeq" id="WP_378037958.1">
    <property type="nucleotide sequence ID" value="NZ_JBHSIV010000025.1"/>
</dbReference>
<dbReference type="Gene3D" id="3.40.50.360">
    <property type="match status" value="1"/>
</dbReference>
<dbReference type="InterPro" id="IPR029039">
    <property type="entry name" value="Flavoprotein-like_sf"/>
</dbReference>
<dbReference type="Proteomes" id="UP001595947">
    <property type="component" value="Unassembled WGS sequence"/>
</dbReference>
<dbReference type="Gene3D" id="1.25.40.10">
    <property type="entry name" value="Tetratricopeptide repeat domain"/>
    <property type="match status" value="1"/>
</dbReference>
<dbReference type="SUPFAM" id="SSF52218">
    <property type="entry name" value="Flavoproteins"/>
    <property type="match status" value="1"/>
</dbReference>
<name>A0ABV9YPK4_9PSEU</name>
<protein>
    <submittedName>
        <fullName evidence="2">NAD(P)H-dependent oxidoreductase</fullName>
    </submittedName>
</protein>
<gene>
    <name evidence="2" type="ORF">ACFPBZ_20490</name>
</gene>
<comment type="caution">
    <text evidence="2">The sequence shown here is derived from an EMBL/GenBank/DDBJ whole genome shotgun (WGS) entry which is preliminary data.</text>
</comment>